<accession>A0ABD0UHI6</accession>
<evidence type="ECO:0000313" key="3">
    <source>
        <dbReference type="Proteomes" id="UP001552299"/>
    </source>
</evidence>
<sequence>MSKRYSLVVLCKLNNCLQEQKKNCFTISLHFQVDSWVRQEGFRLTVGFSEQWINGFGKRNFGKEPGSTSETKSRSQPNSPYKN</sequence>
<gene>
    <name evidence="2" type="ORF">M5K25_018278</name>
</gene>
<proteinExistence type="predicted"/>
<keyword evidence="3" id="KW-1185">Reference proteome</keyword>
<protein>
    <submittedName>
        <fullName evidence="2">Uncharacterized protein</fullName>
    </submittedName>
</protein>
<evidence type="ECO:0000313" key="2">
    <source>
        <dbReference type="EMBL" id="KAL0912314.1"/>
    </source>
</evidence>
<dbReference type="Proteomes" id="UP001552299">
    <property type="component" value="Unassembled WGS sequence"/>
</dbReference>
<dbReference type="EMBL" id="JANQDX010000014">
    <property type="protein sequence ID" value="KAL0912314.1"/>
    <property type="molecule type" value="Genomic_DNA"/>
</dbReference>
<dbReference type="AlphaFoldDB" id="A0ABD0UHI6"/>
<reference evidence="2 3" key="1">
    <citation type="journal article" date="2024" name="Plant Biotechnol. J.">
        <title>Dendrobium thyrsiflorum genome and its molecular insights into genes involved in important horticultural traits.</title>
        <authorList>
            <person name="Chen B."/>
            <person name="Wang J.Y."/>
            <person name="Zheng P.J."/>
            <person name="Li K.L."/>
            <person name="Liang Y.M."/>
            <person name="Chen X.F."/>
            <person name="Zhang C."/>
            <person name="Zhao X."/>
            <person name="He X."/>
            <person name="Zhang G.Q."/>
            <person name="Liu Z.J."/>
            <person name="Xu Q."/>
        </authorList>
    </citation>
    <scope>NUCLEOTIDE SEQUENCE [LARGE SCALE GENOMIC DNA]</scope>
    <source>
        <strain evidence="2">GZMU011</strain>
    </source>
</reference>
<evidence type="ECO:0000256" key="1">
    <source>
        <dbReference type="SAM" id="MobiDB-lite"/>
    </source>
</evidence>
<feature type="compositionally biased region" description="Polar residues" evidence="1">
    <location>
        <begin position="66"/>
        <end position="83"/>
    </location>
</feature>
<organism evidence="2 3">
    <name type="scientific">Dendrobium thyrsiflorum</name>
    <name type="common">Pinecone-like raceme dendrobium</name>
    <name type="synonym">Orchid</name>
    <dbReference type="NCBI Taxonomy" id="117978"/>
    <lineage>
        <taxon>Eukaryota</taxon>
        <taxon>Viridiplantae</taxon>
        <taxon>Streptophyta</taxon>
        <taxon>Embryophyta</taxon>
        <taxon>Tracheophyta</taxon>
        <taxon>Spermatophyta</taxon>
        <taxon>Magnoliopsida</taxon>
        <taxon>Liliopsida</taxon>
        <taxon>Asparagales</taxon>
        <taxon>Orchidaceae</taxon>
        <taxon>Epidendroideae</taxon>
        <taxon>Malaxideae</taxon>
        <taxon>Dendrobiinae</taxon>
        <taxon>Dendrobium</taxon>
    </lineage>
</organism>
<feature type="region of interest" description="Disordered" evidence="1">
    <location>
        <begin position="58"/>
        <end position="83"/>
    </location>
</feature>
<name>A0ABD0UHI6_DENTH</name>
<comment type="caution">
    <text evidence="2">The sequence shown here is derived from an EMBL/GenBank/DDBJ whole genome shotgun (WGS) entry which is preliminary data.</text>
</comment>